<dbReference type="InterPro" id="IPR042242">
    <property type="entry name" value="RecO_C"/>
</dbReference>
<dbReference type="InterPro" id="IPR012340">
    <property type="entry name" value="NA-bd_OB-fold"/>
</dbReference>
<dbReference type="Pfam" id="PF02565">
    <property type="entry name" value="RecO_C"/>
    <property type="match status" value="1"/>
</dbReference>
<organism evidence="9 10">
    <name type="scientific">Rubinisphaera italica</name>
    <dbReference type="NCBI Taxonomy" id="2527969"/>
    <lineage>
        <taxon>Bacteria</taxon>
        <taxon>Pseudomonadati</taxon>
        <taxon>Planctomycetota</taxon>
        <taxon>Planctomycetia</taxon>
        <taxon>Planctomycetales</taxon>
        <taxon>Planctomycetaceae</taxon>
        <taxon>Rubinisphaera</taxon>
    </lineage>
</organism>
<comment type="similarity">
    <text evidence="1 7">Belongs to the RecO family.</text>
</comment>
<accession>A0A5C5XKS8</accession>
<evidence type="ECO:0000256" key="6">
    <source>
        <dbReference type="ARBA" id="ARBA00033409"/>
    </source>
</evidence>
<evidence type="ECO:0000256" key="7">
    <source>
        <dbReference type="HAMAP-Rule" id="MF_00201"/>
    </source>
</evidence>
<dbReference type="InterPro" id="IPR037278">
    <property type="entry name" value="ARFGAP/RecO"/>
</dbReference>
<dbReference type="InterPro" id="IPR022572">
    <property type="entry name" value="DNA_rep/recomb_RecO_N"/>
</dbReference>
<dbReference type="RefSeq" id="WP_146504791.1">
    <property type="nucleotide sequence ID" value="NZ_SJPG01000001.1"/>
</dbReference>
<evidence type="ECO:0000256" key="4">
    <source>
        <dbReference type="ARBA" id="ARBA00023172"/>
    </source>
</evidence>
<name>A0A5C5XKS8_9PLAN</name>
<proteinExistence type="inferred from homology"/>
<comment type="caution">
    <text evidence="9">The sequence shown here is derived from an EMBL/GenBank/DDBJ whole genome shotgun (WGS) entry which is preliminary data.</text>
</comment>
<dbReference type="EMBL" id="SJPG01000001">
    <property type="protein sequence ID" value="TWT62993.1"/>
    <property type="molecule type" value="Genomic_DNA"/>
</dbReference>
<dbReference type="SUPFAM" id="SSF50249">
    <property type="entry name" value="Nucleic acid-binding proteins"/>
    <property type="match status" value="1"/>
</dbReference>
<evidence type="ECO:0000256" key="1">
    <source>
        <dbReference type="ARBA" id="ARBA00007452"/>
    </source>
</evidence>
<dbReference type="GO" id="GO:0006302">
    <property type="term" value="P:double-strand break repair"/>
    <property type="evidence" value="ECO:0007669"/>
    <property type="project" value="TreeGrafter"/>
</dbReference>
<dbReference type="Proteomes" id="UP000316095">
    <property type="component" value="Unassembled WGS sequence"/>
</dbReference>
<keyword evidence="10" id="KW-1185">Reference proteome</keyword>
<reference evidence="9 10" key="1">
    <citation type="submission" date="2019-02" db="EMBL/GenBank/DDBJ databases">
        <title>Deep-cultivation of Planctomycetes and their phenomic and genomic characterization uncovers novel biology.</title>
        <authorList>
            <person name="Wiegand S."/>
            <person name="Jogler M."/>
            <person name="Boedeker C."/>
            <person name="Pinto D."/>
            <person name="Vollmers J."/>
            <person name="Rivas-Marin E."/>
            <person name="Kohn T."/>
            <person name="Peeters S.H."/>
            <person name="Heuer A."/>
            <person name="Rast P."/>
            <person name="Oberbeckmann S."/>
            <person name="Bunk B."/>
            <person name="Jeske O."/>
            <person name="Meyerdierks A."/>
            <person name="Storesund J.E."/>
            <person name="Kallscheuer N."/>
            <person name="Luecker S."/>
            <person name="Lage O.M."/>
            <person name="Pohl T."/>
            <person name="Merkel B.J."/>
            <person name="Hornburger P."/>
            <person name="Mueller R.-W."/>
            <person name="Bruemmer F."/>
            <person name="Labrenz M."/>
            <person name="Spormann A.M."/>
            <person name="Op Den Camp H."/>
            <person name="Overmann J."/>
            <person name="Amann R."/>
            <person name="Jetten M.S.M."/>
            <person name="Mascher T."/>
            <person name="Medema M.H."/>
            <person name="Devos D.P."/>
            <person name="Kaster A.-K."/>
            <person name="Ovreas L."/>
            <person name="Rohde M."/>
            <person name="Galperin M.Y."/>
            <person name="Jogler C."/>
        </authorList>
    </citation>
    <scope>NUCLEOTIDE SEQUENCE [LARGE SCALE GENOMIC DNA]</scope>
    <source>
        <strain evidence="9 10">Pan54</strain>
    </source>
</reference>
<dbReference type="PANTHER" id="PTHR33991:SF1">
    <property type="entry name" value="DNA REPAIR PROTEIN RECO"/>
    <property type="match status" value="1"/>
</dbReference>
<dbReference type="GO" id="GO:0006310">
    <property type="term" value="P:DNA recombination"/>
    <property type="evidence" value="ECO:0007669"/>
    <property type="project" value="UniProtKB-UniRule"/>
</dbReference>
<dbReference type="OrthoDB" id="9797083at2"/>
<dbReference type="Gene3D" id="1.20.1440.120">
    <property type="entry name" value="Recombination protein O, C-terminal domain"/>
    <property type="match status" value="1"/>
</dbReference>
<keyword evidence="5 7" id="KW-0234">DNA repair</keyword>
<evidence type="ECO:0000256" key="2">
    <source>
        <dbReference type="ARBA" id="ARBA00021310"/>
    </source>
</evidence>
<dbReference type="Gene3D" id="2.40.50.140">
    <property type="entry name" value="Nucleic acid-binding proteins"/>
    <property type="match status" value="1"/>
</dbReference>
<dbReference type="InterPro" id="IPR003717">
    <property type="entry name" value="RecO"/>
</dbReference>
<keyword evidence="3 7" id="KW-0227">DNA damage</keyword>
<sequence length="250" mass="28467">MSTDSRKTEGLVIRQVDFSETSRVVTMFTRDFGKISVLAKGAKRLKSSFEAAIDLLTRCQIVFLHKPTSSLDILTEARLVERFRASAHDVNVYYAGLYVAELLGSCSEEFDPYPRWYDAAVTTLSRLQSEADFRLTLLRFELLTLAEMGLLPEFEACQCGRPVMDNQDRWSLWVQQGVLLCSQCRQSEMSTRPLTGGVITLLRRLSQTDIADDFTPVPTIQQLKSIRHLMTALISQTLDHRPKMLAYLKY</sequence>
<evidence type="ECO:0000313" key="9">
    <source>
        <dbReference type="EMBL" id="TWT62993.1"/>
    </source>
</evidence>
<evidence type="ECO:0000256" key="5">
    <source>
        <dbReference type="ARBA" id="ARBA00023204"/>
    </source>
</evidence>
<dbReference type="NCBIfam" id="TIGR00613">
    <property type="entry name" value="reco"/>
    <property type="match status" value="1"/>
</dbReference>
<dbReference type="GO" id="GO:0043590">
    <property type="term" value="C:bacterial nucleoid"/>
    <property type="evidence" value="ECO:0007669"/>
    <property type="project" value="TreeGrafter"/>
</dbReference>
<dbReference type="SUPFAM" id="SSF57863">
    <property type="entry name" value="ArfGap/RecO-like zinc finger"/>
    <property type="match status" value="1"/>
</dbReference>
<comment type="function">
    <text evidence="7">Involved in DNA repair and RecF pathway recombination.</text>
</comment>
<dbReference type="PANTHER" id="PTHR33991">
    <property type="entry name" value="DNA REPAIR PROTEIN RECO"/>
    <property type="match status" value="1"/>
</dbReference>
<dbReference type="AlphaFoldDB" id="A0A5C5XKS8"/>
<evidence type="ECO:0000313" key="10">
    <source>
        <dbReference type="Proteomes" id="UP000316095"/>
    </source>
</evidence>
<evidence type="ECO:0000259" key="8">
    <source>
        <dbReference type="Pfam" id="PF11967"/>
    </source>
</evidence>
<evidence type="ECO:0000256" key="3">
    <source>
        <dbReference type="ARBA" id="ARBA00022763"/>
    </source>
</evidence>
<gene>
    <name evidence="7 9" type="primary">recO</name>
    <name evidence="9" type="ORF">Pan54_37440</name>
</gene>
<dbReference type="HAMAP" id="MF_00201">
    <property type="entry name" value="RecO"/>
    <property type="match status" value="1"/>
</dbReference>
<protein>
    <recommendedName>
        <fullName evidence="2 7">DNA repair protein RecO</fullName>
    </recommendedName>
    <alternativeName>
        <fullName evidence="6 7">Recombination protein O</fullName>
    </alternativeName>
</protein>
<feature type="domain" description="DNA replication/recombination mediator RecO N-terminal" evidence="8">
    <location>
        <begin position="7"/>
        <end position="83"/>
    </location>
</feature>
<keyword evidence="4 7" id="KW-0233">DNA recombination</keyword>
<dbReference type="Pfam" id="PF11967">
    <property type="entry name" value="RecO_N"/>
    <property type="match status" value="1"/>
</dbReference>